<dbReference type="Gene3D" id="3.20.20.520">
    <property type="entry name" value="Glycosyl hydrolase family 115"/>
    <property type="match status" value="1"/>
</dbReference>
<dbReference type="Gene3D" id="3.30.379.10">
    <property type="entry name" value="Chitobiase/beta-hexosaminidase domain 2-like"/>
    <property type="match status" value="1"/>
</dbReference>
<evidence type="ECO:0000313" key="2">
    <source>
        <dbReference type="EMBL" id="CDZ25075.1"/>
    </source>
</evidence>
<organism evidence="2 3">
    <name type="scientific">[Clostridium] cellulosi</name>
    <dbReference type="NCBI Taxonomy" id="29343"/>
    <lineage>
        <taxon>Bacteria</taxon>
        <taxon>Bacillati</taxon>
        <taxon>Bacillota</taxon>
        <taxon>Clostridia</taxon>
        <taxon>Eubacteriales</taxon>
        <taxon>Oscillospiraceae</taxon>
        <taxon>Oscillospiraceae incertae sedis</taxon>
    </lineage>
</organism>
<dbReference type="GO" id="GO:0016787">
    <property type="term" value="F:hydrolase activity"/>
    <property type="evidence" value="ECO:0007669"/>
    <property type="project" value="UniProtKB-KW"/>
</dbReference>
<dbReference type="OrthoDB" id="8727830at2"/>
<evidence type="ECO:0000256" key="1">
    <source>
        <dbReference type="ARBA" id="ARBA00022801"/>
    </source>
</evidence>
<dbReference type="Pfam" id="PF15979">
    <property type="entry name" value="Glyco_hydro_115"/>
    <property type="match status" value="1"/>
</dbReference>
<dbReference type="InterPro" id="IPR031924">
    <property type="entry name" value="GH115"/>
</dbReference>
<dbReference type="EMBL" id="LM995447">
    <property type="protein sequence ID" value="CDZ25075.1"/>
    <property type="molecule type" value="Genomic_DNA"/>
</dbReference>
<dbReference type="AlphaFoldDB" id="A0A078KV70"/>
<reference evidence="3" key="1">
    <citation type="submission" date="2014-07" db="EMBL/GenBank/DDBJ databases">
        <authorList>
            <person name="Wibberg D."/>
        </authorList>
    </citation>
    <scope>NUCLEOTIDE SEQUENCE [LARGE SCALE GENOMIC DNA]</scope>
    <source>
        <strain evidence="3">DG5</strain>
    </source>
</reference>
<accession>A0A078KV70</accession>
<dbReference type="InterPro" id="IPR042301">
    <property type="entry name" value="GH115_sf"/>
</dbReference>
<sequence>MTVTGTDIRGTIYGLLYLSRTYLKVPPFHFWNDTPPARLERAMIPQQTYRSKPFKVRYRGFFINDEVLLLGWHDDRYDRMTWEPAFEALLRCGGNMVIPGTGEVSRHTRQLASEMGLIITHHHAEPMGAKMFLTAYPDEDPSYLKNQKLFETLWREAIEEQKDSDVIWTLGFRGQGDQPFWDDDPSLNTPKARGELISSIIKRQYDILHEYFDNPICCTNLYGEIMQLYKDGYITIPDGVIKIWADNGYARMVSRRQWNLNPRVPALPKPGDTGPHGLYYHVTFHDLQASNHLTMLPNPPSLVASELQKAFESGADEYLICNCGNIRPHTYLLDLVSKLWTDGAADVEEHLKQFTQTYFPDDCDAVAECLREYFDCPIQYGPNEDEHAGEQFYHYPMRSIISHWIKGKGSETETELLWATGNVPFDEQVRHRP</sequence>
<dbReference type="GO" id="GO:0005975">
    <property type="term" value="P:carbohydrate metabolic process"/>
    <property type="evidence" value="ECO:0007669"/>
    <property type="project" value="UniProtKB-ARBA"/>
</dbReference>
<dbReference type="PANTHER" id="PTHR37842">
    <property type="match status" value="1"/>
</dbReference>
<dbReference type="KEGG" id="ccel:CCDG5_1983"/>
<dbReference type="Proteomes" id="UP000032431">
    <property type="component" value="Chromosome I"/>
</dbReference>
<dbReference type="HOGENOM" id="CLU_632672_0_0_9"/>
<name>A0A078KV70_9FIRM</name>
<keyword evidence="1" id="KW-0378">Hydrolase</keyword>
<gene>
    <name evidence="2" type="ORF">CCDG5_1983</name>
</gene>
<proteinExistence type="predicted"/>
<keyword evidence="3" id="KW-1185">Reference proteome</keyword>
<dbReference type="InterPro" id="IPR029018">
    <property type="entry name" value="Hex-like_dom2"/>
</dbReference>
<dbReference type="PANTHER" id="PTHR37842:SF2">
    <property type="entry name" value="GYLCOSYL HYDROLASE 115 C-TERMINAL DOMAIN-CONTAINING PROTEIN"/>
    <property type="match status" value="1"/>
</dbReference>
<dbReference type="PATRIC" id="fig|29343.3.peg.2086"/>
<evidence type="ECO:0000313" key="3">
    <source>
        <dbReference type="Proteomes" id="UP000032431"/>
    </source>
</evidence>
<protein>
    <submittedName>
        <fullName evidence="2">Uncharacterized protein</fullName>
    </submittedName>
</protein>
<dbReference type="STRING" id="29343.CCDG5_1983"/>